<gene>
    <name evidence="2" type="ORF">AFUS01_LOCUS5818</name>
</gene>
<dbReference type="PROSITE" id="PS51257">
    <property type="entry name" value="PROKAR_LIPOPROTEIN"/>
    <property type="match status" value="1"/>
</dbReference>
<proteinExistence type="predicted"/>
<comment type="caution">
    <text evidence="2">The sequence shown here is derived from an EMBL/GenBank/DDBJ whole genome shotgun (WGS) entry which is preliminary data.</text>
</comment>
<keyword evidence="1" id="KW-0732">Signal</keyword>
<evidence type="ECO:0000313" key="3">
    <source>
        <dbReference type="Proteomes" id="UP000708208"/>
    </source>
</evidence>
<sequence length="44" mass="4981">MEKFILISCVLFLWSMSSCVSGNSPHKRAVVKFDNALDKWVPPV</sequence>
<evidence type="ECO:0000256" key="1">
    <source>
        <dbReference type="SAM" id="SignalP"/>
    </source>
</evidence>
<organism evidence="2 3">
    <name type="scientific">Allacma fusca</name>
    <dbReference type="NCBI Taxonomy" id="39272"/>
    <lineage>
        <taxon>Eukaryota</taxon>
        <taxon>Metazoa</taxon>
        <taxon>Ecdysozoa</taxon>
        <taxon>Arthropoda</taxon>
        <taxon>Hexapoda</taxon>
        <taxon>Collembola</taxon>
        <taxon>Symphypleona</taxon>
        <taxon>Sminthuridae</taxon>
        <taxon>Allacma</taxon>
    </lineage>
</organism>
<protein>
    <submittedName>
        <fullName evidence="2">Uncharacterized protein</fullName>
    </submittedName>
</protein>
<feature type="signal peptide" evidence="1">
    <location>
        <begin position="1"/>
        <end position="22"/>
    </location>
</feature>
<reference evidence="2" key="1">
    <citation type="submission" date="2021-06" db="EMBL/GenBank/DDBJ databases">
        <authorList>
            <person name="Hodson N. C."/>
            <person name="Mongue J. A."/>
            <person name="Jaron S. K."/>
        </authorList>
    </citation>
    <scope>NUCLEOTIDE SEQUENCE</scope>
</reference>
<feature type="non-terminal residue" evidence="2">
    <location>
        <position position="44"/>
    </location>
</feature>
<keyword evidence="3" id="KW-1185">Reference proteome</keyword>
<dbReference type="EMBL" id="CAJVCH010037541">
    <property type="protein sequence ID" value="CAG7716302.1"/>
    <property type="molecule type" value="Genomic_DNA"/>
</dbReference>
<accession>A0A8J2JCJ5</accession>
<evidence type="ECO:0000313" key="2">
    <source>
        <dbReference type="EMBL" id="CAG7716302.1"/>
    </source>
</evidence>
<name>A0A8J2JCJ5_9HEXA</name>
<dbReference type="AlphaFoldDB" id="A0A8J2JCJ5"/>
<dbReference type="Proteomes" id="UP000708208">
    <property type="component" value="Unassembled WGS sequence"/>
</dbReference>
<feature type="chain" id="PRO_5035167794" evidence="1">
    <location>
        <begin position="23"/>
        <end position="44"/>
    </location>
</feature>